<dbReference type="KEGG" id="nir:NSED_00540"/>
<dbReference type="PATRIC" id="fig|1229909.8.peg.116"/>
<reference evidence="1 2" key="1">
    <citation type="journal article" date="2012" name="J. Bacteriol.">
        <title>Draft Genome Sequence of an Ammonia-Oxidizing Archaeon, "Candidatus Nitrosopumilus sediminis" AR2, from Svalbard in the Arctic Circle.</title>
        <authorList>
            <person name="Park S.J."/>
            <person name="Kim J.G."/>
            <person name="Jung M.Y."/>
            <person name="Kim S.J."/>
            <person name="Cha I.T."/>
            <person name="Ghai R."/>
            <person name="Martin-Cuadrado A.B."/>
            <person name="Rodriguez-Valera F."/>
            <person name="Rhee S.K."/>
        </authorList>
    </citation>
    <scope>NUCLEOTIDE SEQUENCE [LARGE SCALE GENOMIC DNA]</scope>
    <source>
        <strain evidence="1 2">AR2</strain>
    </source>
</reference>
<dbReference type="GO" id="GO:0008237">
    <property type="term" value="F:metallopeptidase activity"/>
    <property type="evidence" value="ECO:0007669"/>
    <property type="project" value="InterPro"/>
</dbReference>
<organism evidence="1 2">
    <name type="scientific">Candidatus Nitrosopumilus sediminis</name>
    <dbReference type="NCBI Taxonomy" id="1229909"/>
    <lineage>
        <taxon>Archaea</taxon>
        <taxon>Nitrososphaerota</taxon>
        <taxon>Nitrososphaeria</taxon>
        <taxon>Nitrosopumilales</taxon>
        <taxon>Nitrosopumilaceae</taxon>
        <taxon>Nitrosopumilus</taxon>
    </lineage>
</organism>
<proteinExistence type="predicted"/>
<dbReference type="SUPFAM" id="SSF55486">
    <property type="entry name" value="Metalloproteases ('zincins'), catalytic domain"/>
    <property type="match status" value="1"/>
</dbReference>
<dbReference type="Pfam" id="PF13582">
    <property type="entry name" value="Reprolysin_3"/>
    <property type="match status" value="1"/>
</dbReference>
<sequence>MWELPKIKLSYNIILLAMVSLFFVFGTDSVYAQSSYPQIIFMNQLEPEDPIVENSIFISHGLHIRILTDSNFSDDTLQVDIESIVGNNIRAKFTPKLTFERIPNTNWFDLPTTYVYFNQTETDNDKPALFAEIGDTIKVSYGGVENTVKVIDDEIGEIPYIDPDINPYYAFPQCSDEQKDPDGLCTSWKKNNGLEITYTNSESTGVFFWPCSDLDSDPLNNCPTVGGKDIYVEIDYMIGHEPDVTALENIAEAFSKQGITLHVNIDDRIPYHSDTMSPPSEGGIIDLSSPLMPDFDKLKKSYFGTTDERNNASSDAELQNILTAKRMAVHYVIYGHSIPSGSSGMAEIPGNDFLITLGNWAGGVGSSDDQAGTFMHELGHNLGLFHGGHDDVNCKPNYLSVMSWSRQFSDFFTTTRTLDYSSEYLISSTTYPVDVIDESNLDELFGLTSMQSDKPIEFVYSDDIGNIKRGFSGYWTGPDITENNFLKLRS</sequence>
<dbReference type="InterPro" id="IPR024079">
    <property type="entry name" value="MetalloPept_cat_dom_sf"/>
</dbReference>
<keyword evidence="2" id="KW-1185">Reference proteome</keyword>
<evidence type="ECO:0000313" key="1">
    <source>
        <dbReference type="EMBL" id="AFS81920.1"/>
    </source>
</evidence>
<protein>
    <submittedName>
        <fullName evidence="1">Uncharacterized protein</fullName>
    </submittedName>
</protein>
<dbReference type="Gene3D" id="3.40.390.10">
    <property type="entry name" value="Collagenase (Catalytic Domain)"/>
    <property type="match status" value="1"/>
</dbReference>
<dbReference type="AlphaFoldDB" id="K0BAE2"/>
<dbReference type="Proteomes" id="UP000006100">
    <property type="component" value="Chromosome"/>
</dbReference>
<evidence type="ECO:0000313" key="2">
    <source>
        <dbReference type="Proteomes" id="UP000006100"/>
    </source>
</evidence>
<dbReference type="HOGENOM" id="CLU_556237_0_0_2"/>
<dbReference type="EMBL" id="CP003843">
    <property type="protein sequence ID" value="AFS81920.1"/>
    <property type="molecule type" value="Genomic_DNA"/>
</dbReference>
<dbReference type="STRING" id="1229909.NSED_00540"/>
<gene>
    <name evidence="1" type="ORF">NSED_00540</name>
</gene>
<accession>K0BAE2</accession>
<name>K0BAE2_9ARCH</name>